<dbReference type="AlphaFoldDB" id="B9WKW0"/>
<accession>B9WKW0</accession>
<keyword evidence="5" id="KW-0732">Signal</keyword>
<dbReference type="CGD" id="CAL0000161838">
    <property type="gene designation" value="Cd36_26270"/>
</dbReference>
<feature type="transmembrane region" description="Helical" evidence="9">
    <location>
        <begin position="396"/>
        <end position="419"/>
    </location>
</feature>
<evidence type="ECO:0000256" key="3">
    <source>
        <dbReference type="ARBA" id="ARBA00005227"/>
    </source>
</evidence>
<reference evidence="11 12" key="1">
    <citation type="journal article" date="2009" name="Genome Res.">
        <title>Comparative genomics of the fungal pathogens Candida dubliniensis and Candida albicans.</title>
        <authorList>
            <person name="Jackson A.P."/>
            <person name="Gamble J.A."/>
            <person name="Yeomans T."/>
            <person name="Moran G.P."/>
            <person name="Saunders D."/>
            <person name="Harris D."/>
            <person name="Aslett M."/>
            <person name="Barrell J.F."/>
            <person name="Butler G."/>
            <person name="Citiulo F."/>
            <person name="Coleman D.C."/>
            <person name="de Groot P.W.J."/>
            <person name="Goodwin T.J."/>
            <person name="Quail M.A."/>
            <person name="McQuillan J."/>
            <person name="Munro C.A."/>
            <person name="Pain A."/>
            <person name="Poulter R.T."/>
            <person name="Rajandream M.A."/>
            <person name="Renauld H."/>
            <person name="Spiering M.J."/>
            <person name="Tivey A."/>
            <person name="Gow N.A.R."/>
            <person name="Barrell B."/>
            <person name="Sullivan D.J."/>
            <person name="Berriman M."/>
        </authorList>
    </citation>
    <scope>NUCLEOTIDE SEQUENCE [LARGE SCALE GENOMIC DNA]</scope>
    <source>
        <strain evidence="12">CD36 / ATCC MYA-646 / CBS 7987 / NCPF 3949 / NRRL Y-17841</strain>
    </source>
</reference>
<dbReference type="OrthoDB" id="1666796at2759"/>
<feature type="transmembrane region" description="Helical" evidence="9">
    <location>
        <begin position="623"/>
        <end position="645"/>
    </location>
</feature>
<dbReference type="GO" id="GO:0072657">
    <property type="term" value="P:protein localization to membrane"/>
    <property type="evidence" value="ECO:0007669"/>
    <property type="project" value="TreeGrafter"/>
</dbReference>
<evidence type="ECO:0000256" key="9">
    <source>
        <dbReference type="RuleBase" id="RU363079"/>
    </source>
</evidence>
<evidence type="ECO:0000313" key="10">
    <source>
        <dbReference type="CGD" id="CAL0000161838"/>
    </source>
</evidence>
<keyword evidence="6 9" id="KW-1133">Transmembrane helix</keyword>
<evidence type="ECO:0000256" key="6">
    <source>
        <dbReference type="ARBA" id="ARBA00022989"/>
    </source>
</evidence>
<evidence type="ECO:0000313" key="11">
    <source>
        <dbReference type="EMBL" id="CAX39660.1"/>
    </source>
</evidence>
<keyword evidence="8 9" id="KW-0472">Membrane</keyword>
<dbReference type="GO" id="GO:0016020">
    <property type="term" value="C:membrane"/>
    <property type="evidence" value="ECO:0007669"/>
    <property type="project" value="UniProtKB-SubCell"/>
</dbReference>
<dbReference type="Pfam" id="PF02990">
    <property type="entry name" value="EMP70"/>
    <property type="match status" value="1"/>
</dbReference>
<organism evidence="11 12">
    <name type="scientific">Candida dubliniensis (strain CD36 / ATCC MYA-646 / CBS 7987 / NCPF 3949 / NRRL Y-17841)</name>
    <name type="common">Yeast</name>
    <dbReference type="NCBI Taxonomy" id="573826"/>
    <lineage>
        <taxon>Eukaryota</taxon>
        <taxon>Fungi</taxon>
        <taxon>Dikarya</taxon>
        <taxon>Ascomycota</taxon>
        <taxon>Saccharomycotina</taxon>
        <taxon>Pichiomycetes</taxon>
        <taxon>Debaryomycetaceae</taxon>
        <taxon>Candida/Lodderomyces clade</taxon>
        <taxon>Candida</taxon>
    </lineage>
</organism>
<gene>
    <name evidence="10" type="ordered locus">Cd36_26270</name>
    <name evidence="11" type="ORF">CD36_26270</name>
</gene>
<dbReference type="Proteomes" id="UP000002605">
    <property type="component" value="Chromosome R"/>
</dbReference>
<feature type="transmembrane region" description="Helical" evidence="9">
    <location>
        <begin position="554"/>
        <end position="578"/>
    </location>
</feature>
<feature type="transmembrane region" description="Helical" evidence="9">
    <location>
        <begin position="355"/>
        <end position="384"/>
    </location>
</feature>
<name>B9WKW0_CANDC</name>
<protein>
    <recommendedName>
        <fullName evidence="9">Transmembrane 9 superfamily member</fullName>
    </recommendedName>
</protein>
<sequence length="696" mass="78842">MLNLISRWYIFNLFITSILAFDFGLGPTYYKHGDKVDLLVNKIESDTTQLPFAYQSLPFVCPPINGAKPVHLSLGELLKGDRIWQSGYQLQFGIDVPCNRLCDMVLSTNSIKRASDLIKEGYVAHWTVDGLPGATTFESNNHRNKYYAAGFPLGFVNHDDGMSYIYNHVMLVIRYHRQKENNNRYTIVGFEVYPKSVIDEQCPGSSKNYENFPLYYSVDDKNQLIESKTKIAYTYSVYWREDNSIDYDSRWELYYENETNGTHVHIHWISFINSIILIFLASLIVMIVLIKVLKKDIANGGSGKSDNTNSGTVLPLTNDIPMDIDGGDSSSAIKNIGSGWKNLINEVNQIPHYPIFLTTLVSAGIQMVIAAMGVISILMINSIGIKNNFFNSHQGAFFSLSIFCISVSGSISSYFGILLHKYLHYDNLNQPYNQLTIIKLSLLFSAALPAFLFLIIFILNFFVWAKESSAALPFGTIVVFLLIFILIQCPLGIIGGYYANYYHKFDRFLLTSKTPPPQSPLYEKSLLNHGEYNSSATNSKSSILSKILSYSKTILVYGLIPFGIVYVELLFIFNSVWLEKTTFYYMYGFLFVTTLMLFIIIIESTIVAIYISLVVYNDPNWIWLSFQVGSSIGWYIYGYSIYYFIKILNVDDFVSGLLYFVYMALASLMIGIASGSVSVLTGLIFIRKIYGAIKVD</sequence>
<evidence type="ECO:0000256" key="2">
    <source>
        <dbReference type="ARBA" id="ARBA00004555"/>
    </source>
</evidence>
<dbReference type="eggNOG" id="KOG1278">
    <property type="taxonomic scope" value="Eukaryota"/>
</dbReference>
<dbReference type="GeneID" id="8049824"/>
<feature type="transmembrane region" description="Helical" evidence="9">
    <location>
        <begin position="657"/>
        <end position="686"/>
    </location>
</feature>
<dbReference type="HOGENOM" id="CLU_010714_4_0_1"/>
<proteinExistence type="inferred from homology"/>
<dbReference type="PANTHER" id="PTHR10766">
    <property type="entry name" value="TRANSMEMBRANE 9 SUPERFAMILY PROTEIN"/>
    <property type="match status" value="1"/>
</dbReference>
<evidence type="ECO:0000256" key="7">
    <source>
        <dbReference type="ARBA" id="ARBA00023034"/>
    </source>
</evidence>
<dbReference type="VEuPathDB" id="FungiDB:CD36_26270"/>
<feature type="transmembrane region" description="Helical" evidence="9">
    <location>
        <begin position="268"/>
        <end position="290"/>
    </location>
</feature>
<evidence type="ECO:0000313" key="12">
    <source>
        <dbReference type="Proteomes" id="UP000002605"/>
    </source>
</evidence>
<keyword evidence="4 9" id="KW-0812">Transmembrane</keyword>
<feature type="transmembrane region" description="Helical" evidence="9">
    <location>
        <begin position="584"/>
        <end position="611"/>
    </location>
</feature>
<comment type="similarity">
    <text evidence="3 9">Belongs to the nonaspanin (TM9SF) (TC 9.A.2) family.</text>
</comment>
<dbReference type="PANTHER" id="PTHR10766:SF55">
    <property type="entry name" value="TRANSMEMBRANE 9 SUPERFAMILY MEMBER 4"/>
    <property type="match status" value="1"/>
</dbReference>
<feature type="transmembrane region" description="Helical" evidence="9">
    <location>
        <begin position="477"/>
        <end position="499"/>
    </location>
</feature>
<evidence type="ECO:0000256" key="8">
    <source>
        <dbReference type="ARBA" id="ARBA00023136"/>
    </source>
</evidence>
<dbReference type="KEGG" id="cdu:CD36_26270"/>
<feature type="transmembrane region" description="Helical" evidence="9">
    <location>
        <begin position="440"/>
        <end position="465"/>
    </location>
</feature>
<evidence type="ECO:0000256" key="5">
    <source>
        <dbReference type="ARBA" id="ARBA00022729"/>
    </source>
</evidence>
<comment type="subcellular location">
    <subcellularLocation>
        <location evidence="2">Golgi apparatus</location>
    </subcellularLocation>
    <subcellularLocation>
        <location evidence="1">Membrane</location>
        <topology evidence="1">Multi-pass membrane protein</topology>
    </subcellularLocation>
</comment>
<dbReference type="RefSeq" id="XP_002421721.1">
    <property type="nucleotide sequence ID" value="XM_002421676.1"/>
</dbReference>
<dbReference type="InterPro" id="IPR004240">
    <property type="entry name" value="EMP70"/>
</dbReference>
<feature type="transmembrane region" description="Helical" evidence="9">
    <location>
        <begin position="9"/>
        <end position="30"/>
    </location>
</feature>
<dbReference type="GO" id="GO:0005794">
    <property type="term" value="C:Golgi apparatus"/>
    <property type="evidence" value="ECO:0007669"/>
    <property type="project" value="UniProtKB-SubCell"/>
</dbReference>
<keyword evidence="7" id="KW-0333">Golgi apparatus</keyword>
<evidence type="ECO:0000256" key="4">
    <source>
        <dbReference type="ARBA" id="ARBA00022692"/>
    </source>
</evidence>
<keyword evidence="12" id="KW-1185">Reference proteome</keyword>
<dbReference type="EMBL" id="FM992695">
    <property type="protein sequence ID" value="CAX39660.1"/>
    <property type="molecule type" value="Genomic_DNA"/>
</dbReference>
<evidence type="ECO:0000256" key="1">
    <source>
        <dbReference type="ARBA" id="ARBA00004141"/>
    </source>
</evidence>